<dbReference type="EMBL" id="MU266413">
    <property type="protein sequence ID" value="KAH7924937.1"/>
    <property type="molecule type" value="Genomic_DNA"/>
</dbReference>
<protein>
    <submittedName>
        <fullName evidence="1">Amidase signature enzyme</fullName>
    </submittedName>
</protein>
<sequence length="581" mass="63482">MFSPSVHRRDCRALSHPSNSAAKQQERQSQIDSLPPSYHEKSTEDDKKVLDLSLSELVSQHHTGSLSTSTILQAYGKKAVVAQKTTNCLTTVMIQEALSPKAPSSPTSSGHTTLTPHRQPVLAGVPVSLKDCVDIEGYDTTVGYSSKVNHPLATSASIVRLLRDAGAIMHVKTTTPTGILGIETSSDLFGRTTNPYNDKYVSGASTGGGGALLASRGSIIEIGTDIGGSVRMPAHFCGVYGMKASVGRFPGWGTVPPMPGLEAVEVSCSPMSRRLDDLEEFWKRVMQMHPWDYDHSCVPLPWRTIDLHAKKLRWGIIWEDGIIPPSPACRRALEWVSDALLKQGHEVVNFTPPSITDGLNIGFQLCFSDGGSGVFGPVRRDEKLDPVMLGVKSLLGMPLFVKKLLAQVTRRLNGDEVWASMLEKLHPKSPSEERALVVAREQYKAKWHDTWDAEGLDFVLTVPHALPAIPSGSAEKVTLVSAGYMMIFNILDYAAGVLPVSFVNRDSDALPKDFKNSTEYKRMGAIGKGAYSVYDADDMHGLPVGVQVVGRRFEEEKVLQGMKVVEEALEECGRKFTPREF</sequence>
<evidence type="ECO:0000313" key="1">
    <source>
        <dbReference type="EMBL" id="KAH7924937.1"/>
    </source>
</evidence>
<reference evidence="1" key="1">
    <citation type="journal article" date="2021" name="New Phytol.">
        <title>Evolutionary innovations through gain and loss of genes in the ectomycorrhizal Boletales.</title>
        <authorList>
            <person name="Wu G."/>
            <person name="Miyauchi S."/>
            <person name="Morin E."/>
            <person name="Kuo A."/>
            <person name="Drula E."/>
            <person name="Varga T."/>
            <person name="Kohler A."/>
            <person name="Feng B."/>
            <person name="Cao Y."/>
            <person name="Lipzen A."/>
            <person name="Daum C."/>
            <person name="Hundley H."/>
            <person name="Pangilinan J."/>
            <person name="Johnson J."/>
            <person name="Barry K."/>
            <person name="LaButti K."/>
            <person name="Ng V."/>
            <person name="Ahrendt S."/>
            <person name="Min B."/>
            <person name="Choi I.G."/>
            <person name="Park H."/>
            <person name="Plett J.M."/>
            <person name="Magnuson J."/>
            <person name="Spatafora J.W."/>
            <person name="Nagy L.G."/>
            <person name="Henrissat B."/>
            <person name="Grigoriev I.V."/>
            <person name="Yang Z.L."/>
            <person name="Xu J."/>
            <person name="Martin F.M."/>
        </authorList>
    </citation>
    <scope>NUCLEOTIDE SEQUENCE</scope>
    <source>
        <strain evidence="1">KUC20120723A-06</strain>
    </source>
</reference>
<evidence type="ECO:0000313" key="2">
    <source>
        <dbReference type="Proteomes" id="UP000790709"/>
    </source>
</evidence>
<proteinExistence type="predicted"/>
<name>A0ACB8BGQ7_9AGAM</name>
<organism evidence="1 2">
    <name type="scientific">Leucogyrophana mollusca</name>
    <dbReference type="NCBI Taxonomy" id="85980"/>
    <lineage>
        <taxon>Eukaryota</taxon>
        <taxon>Fungi</taxon>
        <taxon>Dikarya</taxon>
        <taxon>Basidiomycota</taxon>
        <taxon>Agaricomycotina</taxon>
        <taxon>Agaricomycetes</taxon>
        <taxon>Agaricomycetidae</taxon>
        <taxon>Boletales</taxon>
        <taxon>Boletales incertae sedis</taxon>
        <taxon>Leucogyrophana</taxon>
    </lineage>
</organism>
<gene>
    <name evidence="1" type="ORF">BV22DRAFT_1105211</name>
</gene>
<keyword evidence="2" id="KW-1185">Reference proteome</keyword>
<dbReference type="Proteomes" id="UP000790709">
    <property type="component" value="Unassembled WGS sequence"/>
</dbReference>
<comment type="caution">
    <text evidence="1">The sequence shown here is derived from an EMBL/GenBank/DDBJ whole genome shotgun (WGS) entry which is preliminary data.</text>
</comment>
<accession>A0ACB8BGQ7</accession>